<name>A0A381UZ87_9ZZZZ</name>
<dbReference type="InterPro" id="IPR021133">
    <property type="entry name" value="HEAT_type_2"/>
</dbReference>
<dbReference type="Gene3D" id="1.25.10.10">
    <property type="entry name" value="Leucine-rich Repeat Variant"/>
    <property type="match status" value="2"/>
</dbReference>
<dbReference type="AlphaFoldDB" id="A0A381UZ87"/>
<comment type="function">
    <text evidence="1">Catalyzes the hydroxylation of the N(6)-(4-aminobutyl)-L-lysine intermediate produced by deoxyhypusine synthase/DHPS on a critical lysine of the eukaryotic translation initiation factor 5A/eIF-5A. This is the second step of the post-translational modification of that lysine into an unusual amino acid residue named hypusine. Hypusination is unique to mature eIF-5A factor and is essential for its function.</text>
</comment>
<dbReference type="PANTHER" id="PTHR12697:SF5">
    <property type="entry name" value="DEOXYHYPUSINE HYDROXYLASE"/>
    <property type="match status" value="1"/>
</dbReference>
<reference evidence="2" key="1">
    <citation type="submission" date="2018-05" db="EMBL/GenBank/DDBJ databases">
        <authorList>
            <person name="Lanie J.A."/>
            <person name="Ng W.-L."/>
            <person name="Kazmierczak K.M."/>
            <person name="Andrzejewski T.M."/>
            <person name="Davidsen T.M."/>
            <person name="Wayne K.J."/>
            <person name="Tettelin H."/>
            <person name="Glass J.I."/>
            <person name="Rusch D."/>
            <person name="Podicherti R."/>
            <person name="Tsui H.-C.T."/>
            <person name="Winkler M.E."/>
        </authorList>
    </citation>
    <scope>NUCLEOTIDE SEQUENCE</scope>
</reference>
<proteinExistence type="predicted"/>
<protein>
    <recommendedName>
        <fullName evidence="3">TOG domain-containing protein</fullName>
    </recommendedName>
</protein>
<dbReference type="Pfam" id="PF13646">
    <property type="entry name" value="HEAT_2"/>
    <property type="match status" value="2"/>
</dbReference>
<dbReference type="SUPFAM" id="SSF48371">
    <property type="entry name" value="ARM repeat"/>
    <property type="match status" value="1"/>
</dbReference>
<gene>
    <name evidence="2" type="ORF">METZ01_LOCUS85782</name>
</gene>
<dbReference type="InterPro" id="IPR011989">
    <property type="entry name" value="ARM-like"/>
</dbReference>
<dbReference type="InterPro" id="IPR016024">
    <property type="entry name" value="ARM-type_fold"/>
</dbReference>
<dbReference type="GO" id="GO:0016491">
    <property type="term" value="F:oxidoreductase activity"/>
    <property type="evidence" value="ECO:0007669"/>
    <property type="project" value="TreeGrafter"/>
</dbReference>
<accession>A0A381UZ87</accession>
<dbReference type="EMBL" id="UINC01007367">
    <property type="protein sequence ID" value="SVA32928.1"/>
    <property type="molecule type" value="Genomic_DNA"/>
</dbReference>
<dbReference type="PANTHER" id="PTHR12697">
    <property type="entry name" value="PBS LYASE HEAT-LIKE PROTEIN"/>
    <property type="match status" value="1"/>
</dbReference>
<evidence type="ECO:0008006" key="3">
    <source>
        <dbReference type="Google" id="ProtNLM"/>
    </source>
</evidence>
<evidence type="ECO:0000256" key="1">
    <source>
        <dbReference type="ARBA" id="ARBA00045876"/>
    </source>
</evidence>
<feature type="non-terminal residue" evidence="2">
    <location>
        <position position="1"/>
    </location>
</feature>
<dbReference type="PROSITE" id="PS50077">
    <property type="entry name" value="HEAT_REPEAT"/>
    <property type="match status" value="1"/>
</dbReference>
<sequence>VGFFDKLQNLKDSVGQLAEKAGGGSLDARIESNLTEMSSGTEIERTAAIKALVIQAQTDEKWLNPIIDSFIRVLPNQLESPQEALIDGLMELRKVAPKRGKEIVEGMQSALDSSYPSIRSKVIDIWTAFSLKSKSQSSETIADLFEMLSDDDKDVRYRTQESLSKILNTIPKAALPSLKQALRDDDWKVVYHSIVLFTEFAKKFPKPSVVLAPEVVLAFNSGERLKERAADCLGMLGLGDPHSVKGAVPGLIKGLESKSSELRKASAKAIGRIGSKDAMLVFHAVPKLAKALKNEDWYIHTEVVKALGYIGSNKPTLVKPHLPLIKNKTTTGADRNICQAAVWAYKKAGGK</sequence>
<evidence type="ECO:0000313" key="2">
    <source>
        <dbReference type="EMBL" id="SVA32928.1"/>
    </source>
</evidence>
<organism evidence="2">
    <name type="scientific">marine metagenome</name>
    <dbReference type="NCBI Taxonomy" id="408172"/>
    <lineage>
        <taxon>unclassified sequences</taxon>
        <taxon>metagenomes</taxon>
        <taxon>ecological metagenomes</taxon>
    </lineage>
</organism>